<dbReference type="EnsemblMetazoa" id="XM_019900382.1">
    <property type="protein sequence ID" value="XP_019755941.1"/>
    <property type="gene ID" value="LOC109534643"/>
</dbReference>
<dbReference type="AlphaFoldDB" id="N6ULQ0"/>
<keyword evidence="3" id="KW-0143">Chaperone</keyword>
<sequence length="229" mass="25943">MMFGEIVEPSTRALILDADELDELPAYKNPIYEWQGDSQPQLDIDNLIFADSPTVLQICSYITKNIQPVAQILQEGLAIYKLDRNYLVVFNGKSKDLVVGQLVEVLAPWLRKAQNIHGITSVQTSLFQPWDVYKGSPPITFSRCLTTHQTVPYEFCKRLESPNLIQSFTASILSYCTHSNLHASLWIVYTDNAPLDSENSAELIRLFRTLGIQMNVELIQSPMSSNLYL</sequence>
<dbReference type="GO" id="GO:0005783">
    <property type="term" value="C:endoplasmic reticulum"/>
    <property type="evidence" value="ECO:0007669"/>
    <property type="project" value="InterPro"/>
</dbReference>
<evidence type="ECO:0000313" key="6">
    <source>
        <dbReference type="Proteomes" id="UP000019118"/>
    </source>
</evidence>
<evidence type="ECO:0000256" key="2">
    <source>
        <dbReference type="ARBA" id="ARBA00019180"/>
    </source>
</evidence>
<dbReference type="EMBL" id="KB740671">
    <property type="protein sequence ID" value="ENN79632.1"/>
    <property type="molecule type" value="Genomic_DNA"/>
</dbReference>
<evidence type="ECO:0000256" key="3">
    <source>
        <dbReference type="ARBA" id="ARBA00023186"/>
    </source>
</evidence>
<dbReference type="GO" id="GO:0080129">
    <property type="term" value="P:proteasome core complex assembly"/>
    <property type="evidence" value="ECO:0007669"/>
    <property type="project" value="TreeGrafter"/>
</dbReference>
<evidence type="ECO:0000313" key="4">
    <source>
        <dbReference type="EMBL" id="ENN79632.1"/>
    </source>
</evidence>
<dbReference type="PANTHER" id="PTHR15069:SF1">
    <property type="entry name" value="PROTEASOME ASSEMBLY CHAPERONE 1"/>
    <property type="match status" value="1"/>
</dbReference>
<evidence type="ECO:0000256" key="1">
    <source>
        <dbReference type="ARBA" id="ARBA00005261"/>
    </source>
</evidence>
<reference evidence="5" key="2">
    <citation type="submission" date="2024-08" db="UniProtKB">
        <authorList>
            <consortium name="EnsemblMetazoa"/>
        </authorList>
    </citation>
    <scope>IDENTIFICATION</scope>
</reference>
<protein>
    <recommendedName>
        <fullName evidence="2">Proteasome assembly chaperone 1</fullName>
    </recommendedName>
</protein>
<dbReference type="Pfam" id="PF16094">
    <property type="entry name" value="PAC1"/>
    <property type="match status" value="1"/>
</dbReference>
<keyword evidence="6" id="KW-1185">Reference proteome</keyword>
<gene>
    <name evidence="4" type="ORF">YQE_03921</name>
</gene>
<dbReference type="EnsemblMetazoa" id="XM_019900383.1">
    <property type="protein sequence ID" value="XP_019755942.1"/>
    <property type="gene ID" value="LOC109534643"/>
</dbReference>
<organism evidence="4">
    <name type="scientific">Dendroctonus ponderosae</name>
    <name type="common">Mountain pine beetle</name>
    <dbReference type="NCBI Taxonomy" id="77166"/>
    <lineage>
        <taxon>Eukaryota</taxon>
        <taxon>Metazoa</taxon>
        <taxon>Ecdysozoa</taxon>
        <taxon>Arthropoda</taxon>
        <taxon>Hexapoda</taxon>
        <taxon>Insecta</taxon>
        <taxon>Pterygota</taxon>
        <taxon>Neoptera</taxon>
        <taxon>Endopterygota</taxon>
        <taxon>Coleoptera</taxon>
        <taxon>Polyphaga</taxon>
        <taxon>Cucujiformia</taxon>
        <taxon>Curculionidae</taxon>
        <taxon>Scolytinae</taxon>
        <taxon>Dendroctonus</taxon>
    </lineage>
</organism>
<evidence type="ECO:0000313" key="5">
    <source>
        <dbReference type="EnsemblMetazoa" id="XP_019755941.1"/>
    </source>
</evidence>
<accession>N6ULQ0</accession>
<dbReference type="Proteomes" id="UP000019118">
    <property type="component" value="Unassembled WGS sequence"/>
</dbReference>
<comment type="similarity">
    <text evidence="1">Belongs to the PSMG1 family.</text>
</comment>
<dbReference type="GO" id="GO:0070628">
    <property type="term" value="F:proteasome binding"/>
    <property type="evidence" value="ECO:0007669"/>
    <property type="project" value="TreeGrafter"/>
</dbReference>
<name>N6ULQ0_DENPD</name>
<dbReference type="InterPro" id="IPR016565">
    <property type="entry name" value="Proteasome_assmbl_chp_1"/>
</dbReference>
<reference evidence="4 6" key="1">
    <citation type="journal article" date="2013" name="Genome Biol.">
        <title>Draft genome of the mountain pine beetle, Dendroctonus ponderosae Hopkins, a major forest pest.</title>
        <authorList>
            <person name="Keeling C.I."/>
            <person name="Yuen M.M."/>
            <person name="Liao N.Y."/>
            <person name="Docking T.R."/>
            <person name="Chan S.K."/>
            <person name="Taylor G.A."/>
            <person name="Palmquist D.L."/>
            <person name="Jackman S.D."/>
            <person name="Nguyen A."/>
            <person name="Li M."/>
            <person name="Henderson H."/>
            <person name="Janes J.K."/>
            <person name="Zhao Y."/>
            <person name="Pandoh P."/>
            <person name="Moore R."/>
            <person name="Sperling F.A."/>
            <person name="Huber D.P."/>
            <person name="Birol I."/>
            <person name="Jones S.J."/>
            <person name="Bohlmann J."/>
        </authorList>
    </citation>
    <scope>NUCLEOTIDE SEQUENCE</scope>
</reference>
<dbReference type="PANTHER" id="PTHR15069">
    <property type="entry name" value="PROTEASOME ASSEMBLY CHAPERONE 1"/>
    <property type="match status" value="1"/>
</dbReference>
<dbReference type="OrthoDB" id="17536at2759"/>
<dbReference type="HOGENOM" id="CLU_1134362_0_0_1"/>
<proteinExistence type="inferred from homology"/>
<feature type="non-terminal residue" evidence="4">
    <location>
        <position position="1"/>
    </location>
</feature>